<organism evidence="2 3">
    <name type="scientific">Cannabis sativa</name>
    <name type="common">Hemp</name>
    <name type="synonym">Marijuana</name>
    <dbReference type="NCBI Taxonomy" id="3483"/>
    <lineage>
        <taxon>Eukaryota</taxon>
        <taxon>Viridiplantae</taxon>
        <taxon>Streptophyta</taxon>
        <taxon>Embryophyta</taxon>
        <taxon>Tracheophyta</taxon>
        <taxon>Spermatophyta</taxon>
        <taxon>Magnoliopsida</taxon>
        <taxon>eudicotyledons</taxon>
        <taxon>Gunneridae</taxon>
        <taxon>Pentapetalae</taxon>
        <taxon>rosids</taxon>
        <taxon>fabids</taxon>
        <taxon>Rosales</taxon>
        <taxon>Cannabaceae</taxon>
        <taxon>Cannabis</taxon>
    </lineage>
</organism>
<feature type="region of interest" description="Disordered" evidence="1">
    <location>
        <begin position="96"/>
        <end position="121"/>
    </location>
</feature>
<proteinExistence type="predicted"/>
<sequence length="273" mass="30446">MLVLPVVLGPEIETTHPIDGDSTVEGMNGQSNLDGGNVEVQANVGIRKKRRIEEIEGPCNWMGDLMISNQDGKGKKSCLTPCSTVRLANNSILDSGSIPINEDGSKGGHQEETQEYCESKKDVDENKMVQSEKDFLKAEEGPFPRSRMVRNGKISSEKNLIECWGPNVAKWIVLAPFIDQSDYLSIKEEFTTYVACFYHNISTLRNQVSHQKVLLPVEEMATIINRDFNNWKAVSKKKAISRPYAPPLSELPSIQDAFLVFVDVAVKGSMWLL</sequence>
<reference evidence="2" key="2">
    <citation type="submission" date="2021-03" db="UniProtKB">
        <authorList>
            <consortium name="EnsemblPlants"/>
        </authorList>
    </citation>
    <scope>IDENTIFICATION</scope>
</reference>
<dbReference type="AlphaFoldDB" id="A0A803Q353"/>
<reference evidence="2" key="1">
    <citation type="submission" date="2018-11" db="EMBL/GenBank/DDBJ databases">
        <authorList>
            <person name="Grassa J C."/>
        </authorList>
    </citation>
    <scope>NUCLEOTIDE SEQUENCE [LARGE SCALE GENOMIC DNA]</scope>
</reference>
<dbReference type="EnsemblPlants" id="evm.model.07.1561">
    <property type="protein sequence ID" value="cds.evm.model.07.1561"/>
    <property type="gene ID" value="evm.TU.07.1561"/>
</dbReference>
<protein>
    <submittedName>
        <fullName evidence="2">Uncharacterized protein</fullName>
    </submittedName>
</protein>
<dbReference type="Gramene" id="evm.model.07.1561">
    <property type="protein sequence ID" value="cds.evm.model.07.1561"/>
    <property type="gene ID" value="evm.TU.07.1561"/>
</dbReference>
<evidence type="ECO:0000313" key="3">
    <source>
        <dbReference type="Proteomes" id="UP000596661"/>
    </source>
</evidence>
<dbReference type="EMBL" id="UZAU01000669">
    <property type="status" value="NOT_ANNOTATED_CDS"/>
    <property type="molecule type" value="Genomic_DNA"/>
</dbReference>
<keyword evidence="3" id="KW-1185">Reference proteome</keyword>
<evidence type="ECO:0000313" key="2">
    <source>
        <dbReference type="EnsemblPlants" id="cds.evm.model.07.1561"/>
    </source>
</evidence>
<dbReference type="Proteomes" id="UP000596661">
    <property type="component" value="Chromosome 7"/>
</dbReference>
<evidence type="ECO:0000256" key="1">
    <source>
        <dbReference type="SAM" id="MobiDB-lite"/>
    </source>
</evidence>
<name>A0A803Q353_CANSA</name>
<feature type="compositionally biased region" description="Basic and acidic residues" evidence="1">
    <location>
        <begin position="103"/>
        <end position="121"/>
    </location>
</feature>
<accession>A0A803Q353</accession>